<evidence type="ECO:0000313" key="2">
    <source>
        <dbReference type="Proteomes" id="UP000051380"/>
    </source>
</evidence>
<dbReference type="Gene3D" id="3.40.50.1240">
    <property type="entry name" value="Phosphoglycerate mutase-like"/>
    <property type="match status" value="1"/>
</dbReference>
<protein>
    <submittedName>
        <fullName evidence="1">Histidine phosphatase</fullName>
    </submittedName>
</protein>
<dbReference type="EMBL" id="LJYF01000040">
    <property type="protein sequence ID" value="KRP88934.1"/>
    <property type="molecule type" value="Genomic_DNA"/>
</dbReference>
<dbReference type="OrthoDB" id="9783269at2"/>
<dbReference type="PANTHER" id="PTHR48100">
    <property type="entry name" value="BROAD-SPECIFICITY PHOSPHATASE YOR283W-RELATED"/>
    <property type="match status" value="1"/>
</dbReference>
<dbReference type="GO" id="GO:0016791">
    <property type="term" value="F:phosphatase activity"/>
    <property type="evidence" value="ECO:0007669"/>
    <property type="project" value="TreeGrafter"/>
</dbReference>
<dbReference type="GO" id="GO:0005737">
    <property type="term" value="C:cytoplasm"/>
    <property type="evidence" value="ECO:0007669"/>
    <property type="project" value="TreeGrafter"/>
</dbReference>
<dbReference type="CDD" id="cd07067">
    <property type="entry name" value="HP_PGM_like"/>
    <property type="match status" value="1"/>
</dbReference>
<dbReference type="RefSeq" id="WP_057029925.1">
    <property type="nucleotide sequence ID" value="NZ_LJYF01000040.1"/>
</dbReference>
<dbReference type="AlphaFoldDB" id="A0A0R3BUT9"/>
<dbReference type="InterPro" id="IPR050275">
    <property type="entry name" value="PGM_Phosphatase"/>
</dbReference>
<dbReference type="InterPro" id="IPR029033">
    <property type="entry name" value="His_PPase_superfam"/>
</dbReference>
<dbReference type="Pfam" id="PF00300">
    <property type="entry name" value="His_Phos_1"/>
    <property type="match status" value="1"/>
</dbReference>
<reference evidence="1 2" key="1">
    <citation type="submission" date="2015-09" db="EMBL/GenBank/DDBJ databases">
        <title>Draft Genome Sequence of the Strain BR 3267 (Bradyrhizobium yuanmingense) recommended as inoculant for cowpea in Brazil.</title>
        <authorList>
            <person name="Simoes-Araujo J.L."/>
            <person name="Zilli J.E."/>
        </authorList>
    </citation>
    <scope>NUCLEOTIDE SEQUENCE [LARGE SCALE GENOMIC DNA]</scope>
    <source>
        <strain evidence="1 2">BR3267</strain>
    </source>
</reference>
<proteinExistence type="predicted"/>
<dbReference type="Proteomes" id="UP000051380">
    <property type="component" value="Unassembled WGS sequence"/>
</dbReference>
<name>A0A0R3BUT9_9BRAD</name>
<dbReference type="InterPro" id="IPR013078">
    <property type="entry name" value="His_Pase_superF_clade-1"/>
</dbReference>
<dbReference type="STRING" id="108015.GA0061099_1009143"/>
<organism evidence="1 2">
    <name type="scientific">Bradyrhizobium yuanmingense</name>
    <dbReference type="NCBI Taxonomy" id="108015"/>
    <lineage>
        <taxon>Bacteria</taxon>
        <taxon>Pseudomonadati</taxon>
        <taxon>Pseudomonadota</taxon>
        <taxon>Alphaproteobacteria</taxon>
        <taxon>Hyphomicrobiales</taxon>
        <taxon>Nitrobacteraceae</taxon>
        <taxon>Bradyrhizobium</taxon>
    </lineage>
</organism>
<dbReference type="SMART" id="SM00855">
    <property type="entry name" value="PGAM"/>
    <property type="match status" value="1"/>
</dbReference>
<comment type="caution">
    <text evidence="1">The sequence shown here is derived from an EMBL/GenBank/DDBJ whole genome shotgun (WGS) entry which is preliminary data.</text>
</comment>
<dbReference type="PANTHER" id="PTHR48100:SF1">
    <property type="entry name" value="HISTIDINE PHOSPHATASE FAMILY PROTEIN-RELATED"/>
    <property type="match status" value="1"/>
</dbReference>
<gene>
    <name evidence="1" type="ORF">AOQ72_00705</name>
</gene>
<evidence type="ECO:0000313" key="1">
    <source>
        <dbReference type="EMBL" id="KRP88934.1"/>
    </source>
</evidence>
<sequence length="198" mass="21960">MAGIIHLVRHGHHALLGRILCGRMKGVALDDLGCEEMARCAGTIAPGPSLIQSSPQRRCMQSACILAAHFRLPVEIVPALDEIDYGEWTGRSFDELAPDPRWSRWNGRRGTSRPPGGESMRSLQNRMVAHLEQLRGDRNLDAVVLVSHAEPIRAALLHYSRMPLDQFLSIEIDPASISTLRADRSGMKITRINQRVTA</sequence>
<dbReference type="SUPFAM" id="SSF53254">
    <property type="entry name" value="Phosphoglycerate mutase-like"/>
    <property type="match status" value="1"/>
</dbReference>
<accession>A0A0R3BUT9</accession>